<dbReference type="InterPro" id="IPR040442">
    <property type="entry name" value="Pyrv_kinase-like_dom_sf"/>
</dbReference>
<organism evidence="13 14">
    <name type="scientific">Pseudoduganella guangdongensis</name>
    <dbReference type="NCBI Taxonomy" id="2692179"/>
    <lineage>
        <taxon>Bacteria</taxon>
        <taxon>Pseudomonadati</taxon>
        <taxon>Pseudomonadota</taxon>
        <taxon>Betaproteobacteria</taxon>
        <taxon>Burkholderiales</taxon>
        <taxon>Oxalobacteraceae</taxon>
        <taxon>Telluria group</taxon>
        <taxon>Pseudoduganella</taxon>
    </lineage>
</organism>
<evidence type="ECO:0000256" key="10">
    <source>
        <dbReference type="ARBA" id="ARBA00031921"/>
    </source>
</evidence>
<dbReference type="CDD" id="cd00377">
    <property type="entry name" value="ICL_PEPM"/>
    <property type="match status" value="1"/>
</dbReference>
<dbReference type="InterPro" id="IPR006254">
    <property type="entry name" value="Isocitrate_lyase"/>
</dbReference>
<dbReference type="GO" id="GO:0004451">
    <property type="term" value="F:isocitrate lyase activity"/>
    <property type="evidence" value="ECO:0007669"/>
    <property type="project" value="UniProtKB-EC"/>
</dbReference>
<comment type="pathway">
    <text evidence="1">Carbohydrate metabolism; glyoxylate cycle; (S)-malate from isocitrate: step 1/2.</text>
</comment>
<sequence>MASRAEQVAALQFDWDGNPRWQGVARPYSAEDVVRLRGSFLVEHSIARRGAERLWALLRDQPFLAALGAVGAHQAMQQVMAGLRALYVAGEVLPGQSLYAASQVATAVRSINDTLLRADQVQWAEGRDDCDFLAPVVADGEAGAACAGAAFELTRALIEAGAAGVHFGDQMASPDRGAARLVPTREAIAKLTAARLAADVMGTPTLLIARTVAEGASLLASDIDGNDKPFCTGERTVEGFYKVRNGLEPAVVRALAYAPFADVLWCETSRPDLAFAKAFAEAVHEKFPGKLLAYDCSPSFNWKKHLDDASIARFQKELAAMGYKFQVISLAGAHALNYGMFNLAHGYARRQMAAFVELQEAEFAAAEKGFAAVKLQRELADGYADAVARAIGQGQPAPMALRVA</sequence>
<dbReference type="Gene3D" id="3.20.20.60">
    <property type="entry name" value="Phosphoenolpyruvate-binding domains"/>
    <property type="match status" value="1"/>
</dbReference>
<dbReference type="PANTHER" id="PTHR21631:SF3">
    <property type="entry name" value="BIFUNCTIONAL GLYOXYLATE CYCLE PROTEIN"/>
    <property type="match status" value="1"/>
</dbReference>
<keyword evidence="12" id="KW-0460">Magnesium</keyword>
<keyword evidence="14" id="KW-1185">Reference proteome</keyword>
<keyword evidence="7 13" id="KW-0456">Lyase</keyword>
<dbReference type="GO" id="GO:0046872">
    <property type="term" value="F:metal ion binding"/>
    <property type="evidence" value="ECO:0007669"/>
    <property type="project" value="UniProtKB-KW"/>
</dbReference>
<dbReference type="PIRSF" id="PIRSF001362">
    <property type="entry name" value="Isocit_lyase"/>
    <property type="match status" value="1"/>
</dbReference>
<dbReference type="InterPro" id="IPR039556">
    <property type="entry name" value="ICL/PEPM"/>
</dbReference>
<comment type="cofactor">
    <cofactor evidence="12">
        <name>Mg(2+)</name>
        <dbReference type="ChEBI" id="CHEBI:18420"/>
    </cofactor>
    <text evidence="12">Can also use Mn(2+) ion.</text>
</comment>
<evidence type="ECO:0000256" key="5">
    <source>
        <dbReference type="ARBA" id="ARBA00022435"/>
    </source>
</evidence>
<evidence type="ECO:0000256" key="11">
    <source>
        <dbReference type="ARBA" id="ARBA00053855"/>
    </source>
</evidence>
<comment type="catalytic activity">
    <reaction evidence="8">
        <text>D-threo-isocitrate = glyoxylate + succinate</text>
        <dbReference type="Rhea" id="RHEA:13245"/>
        <dbReference type="ChEBI" id="CHEBI:15562"/>
        <dbReference type="ChEBI" id="CHEBI:30031"/>
        <dbReference type="ChEBI" id="CHEBI:36655"/>
        <dbReference type="EC" id="4.1.3.1"/>
    </reaction>
</comment>
<name>A0A6N9HIE7_9BURK</name>
<dbReference type="Pfam" id="PF00463">
    <property type="entry name" value="ICL"/>
    <property type="match status" value="2"/>
</dbReference>
<evidence type="ECO:0000256" key="6">
    <source>
        <dbReference type="ARBA" id="ARBA00022532"/>
    </source>
</evidence>
<evidence type="ECO:0000313" key="13">
    <source>
        <dbReference type="EMBL" id="MYN03156.1"/>
    </source>
</evidence>
<keyword evidence="6" id="KW-0816">Tricarboxylic acid cycle</keyword>
<dbReference type="GO" id="GO:0006097">
    <property type="term" value="P:glyoxylate cycle"/>
    <property type="evidence" value="ECO:0007669"/>
    <property type="project" value="UniProtKB-KW"/>
</dbReference>
<keyword evidence="12" id="KW-0479">Metal-binding</keyword>
<evidence type="ECO:0000256" key="7">
    <source>
        <dbReference type="ARBA" id="ARBA00023239"/>
    </source>
</evidence>
<dbReference type="SUPFAM" id="SSF51621">
    <property type="entry name" value="Phosphoenolpyruvate/pyruvate domain"/>
    <property type="match status" value="1"/>
</dbReference>
<keyword evidence="5" id="KW-0329">Glyoxylate bypass</keyword>
<evidence type="ECO:0000256" key="12">
    <source>
        <dbReference type="PIRSR" id="PIRSR001362-3"/>
    </source>
</evidence>
<comment type="function">
    <text evidence="11">Involved in the metabolic adaptation in response to environmental changes. Catalyzes the reversible formation of succinate and glyoxylate from isocitrate, a key step of the glyoxylate cycle, which operates as an anaplerotic route for replenishing the tricarboxylic acid cycle during growth on fatty acid substrates.</text>
</comment>
<comment type="similarity">
    <text evidence="2">Belongs to the isocitrate lyase/PEP mutase superfamily. Isocitrate lyase family.</text>
</comment>
<dbReference type="FunFam" id="3.20.20.60:FF:000005">
    <property type="entry name" value="Isocitrate lyase"/>
    <property type="match status" value="1"/>
</dbReference>
<protein>
    <recommendedName>
        <fullName evidence="4">Isocitrate lyase</fullName>
        <ecNumber evidence="3">4.1.3.1</ecNumber>
    </recommendedName>
    <alternativeName>
        <fullName evidence="9">Isocitrase</fullName>
    </alternativeName>
    <alternativeName>
        <fullName evidence="10">Isocitratase</fullName>
    </alternativeName>
</protein>
<evidence type="ECO:0000313" key="14">
    <source>
        <dbReference type="Proteomes" id="UP000448575"/>
    </source>
</evidence>
<dbReference type="EMBL" id="WWCJ01000009">
    <property type="protein sequence ID" value="MYN03156.1"/>
    <property type="molecule type" value="Genomic_DNA"/>
</dbReference>
<dbReference type="PANTHER" id="PTHR21631">
    <property type="entry name" value="ISOCITRATE LYASE/MALATE SYNTHASE"/>
    <property type="match status" value="1"/>
</dbReference>
<proteinExistence type="inferred from homology"/>
<feature type="binding site" evidence="12">
    <location>
        <position position="139"/>
    </location>
    <ligand>
        <name>Mg(2+)</name>
        <dbReference type="ChEBI" id="CHEBI:18420"/>
    </ligand>
</feature>
<evidence type="ECO:0000256" key="9">
    <source>
        <dbReference type="ARBA" id="ARBA00031022"/>
    </source>
</evidence>
<evidence type="ECO:0000256" key="1">
    <source>
        <dbReference type="ARBA" id="ARBA00004793"/>
    </source>
</evidence>
<dbReference type="InterPro" id="IPR015813">
    <property type="entry name" value="Pyrv/PenolPyrv_kinase-like_dom"/>
</dbReference>
<reference evidence="13 14" key="1">
    <citation type="submission" date="2019-12" db="EMBL/GenBank/DDBJ databases">
        <title>Novel species isolated from a subtropical stream in China.</title>
        <authorList>
            <person name="Lu H."/>
        </authorList>
    </citation>
    <scope>NUCLEOTIDE SEQUENCE [LARGE SCALE GENOMIC DNA]</scope>
    <source>
        <strain evidence="13 14">DS3</strain>
    </source>
</reference>
<dbReference type="EC" id="4.1.3.1" evidence="3"/>
<evidence type="ECO:0000256" key="4">
    <source>
        <dbReference type="ARBA" id="ARBA00017446"/>
    </source>
</evidence>
<evidence type="ECO:0000256" key="8">
    <source>
        <dbReference type="ARBA" id="ARBA00023531"/>
    </source>
</evidence>
<evidence type="ECO:0000256" key="2">
    <source>
        <dbReference type="ARBA" id="ARBA00005704"/>
    </source>
</evidence>
<gene>
    <name evidence="13" type="ORF">GTP41_13730</name>
</gene>
<dbReference type="RefSeq" id="WP_161026138.1">
    <property type="nucleotide sequence ID" value="NZ_WWCJ01000009.1"/>
</dbReference>
<dbReference type="GO" id="GO:0006099">
    <property type="term" value="P:tricarboxylic acid cycle"/>
    <property type="evidence" value="ECO:0007669"/>
    <property type="project" value="UniProtKB-KW"/>
</dbReference>
<dbReference type="Proteomes" id="UP000448575">
    <property type="component" value="Unassembled WGS sequence"/>
</dbReference>
<dbReference type="AlphaFoldDB" id="A0A6N9HIE7"/>
<accession>A0A6N9HIE7</accession>
<evidence type="ECO:0000256" key="3">
    <source>
        <dbReference type="ARBA" id="ARBA00012909"/>
    </source>
</evidence>
<comment type="caution">
    <text evidence="13">The sequence shown here is derived from an EMBL/GenBank/DDBJ whole genome shotgun (WGS) entry which is preliminary data.</text>
</comment>